<evidence type="ECO:0000256" key="2">
    <source>
        <dbReference type="ARBA" id="ARBA00022525"/>
    </source>
</evidence>
<dbReference type="PANTHER" id="PTHR38340:SF1">
    <property type="entry name" value="S-LAYER PROTEIN"/>
    <property type="match status" value="1"/>
</dbReference>
<gene>
    <name evidence="3" type="ORF">SAMN05444336_101196</name>
</gene>
<dbReference type="RefSeq" id="WP_092679274.1">
    <property type="nucleotide sequence ID" value="NZ_FNMZ01000001.1"/>
</dbReference>
<dbReference type="SUPFAM" id="SSF63829">
    <property type="entry name" value="Calcium-dependent phosphotriesterase"/>
    <property type="match status" value="1"/>
</dbReference>
<dbReference type="InterPro" id="IPR018511">
    <property type="entry name" value="Hemolysin-typ_Ca-bd_CS"/>
</dbReference>
<proteinExistence type="predicted"/>
<dbReference type="GO" id="GO:0005576">
    <property type="term" value="C:extracellular region"/>
    <property type="evidence" value="ECO:0007669"/>
    <property type="project" value="UniProtKB-SubCell"/>
</dbReference>
<evidence type="ECO:0000313" key="3">
    <source>
        <dbReference type="EMBL" id="SDW12769.1"/>
    </source>
</evidence>
<dbReference type="InterPro" id="IPR011049">
    <property type="entry name" value="Serralysin-like_metalloprot_C"/>
</dbReference>
<accession>A0A1H2R266</accession>
<dbReference type="GO" id="GO:0005509">
    <property type="term" value="F:calcium ion binding"/>
    <property type="evidence" value="ECO:0007669"/>
    <property type="project" value="InterPro"/>
</dbReference>
<keyword evidence="4" id="KW-1185">Reference proteome</keyword>
<dbReference type="AlphaFoldDB" id="A0A1H2R266"/>
<dbReference type="Gene3D" id="2.150.10.10">
    <property type="entry name" value="Serralysin-like metalloprotease, C-terminal"/>
    <property type="match status" value="2"/>
</dbReference>
<evidence type="ECO:0000313" key="4">
    <source>
        <dbReference type="Proteomes" id="UP000199118"/>
    </source>
</evidence>
<dbReference type="InterPro" id="IPR001343">
    <property type="entry name" value="Hemolysn_Ca-bd"/>
</dbReference>
<comment type="subcellular location">
    <subcellularLocation>
        <location evidence="1">Secreted</location>
    </subcellularLocation>
</comment>
<dbReference type="STRING" id="356660.SAMN05444336_101196"/>
<sequence>MTTLHISTFDTLYALEIDEASRGASSIAIDRVGAFDIGADVHDIGFADWGALFALSDGFGERRSRVLSEVDLTDAGLTALASLGADQAFNGLGAGVTGDLMLSEIVSGALLEIDLSAGALTPFAAGAAGGSAGDVTVHEGLVAQTGFDDRGRDLLSFFDADGDPVSSTRMEAEVWGLASLGENNLIGAVGDSIVRIDETSGEVEELYDLSGVIDGAVTGLAFGGPAIHDVLYGGNGSQRIKGGIGDDAIFGGNGEDRLLGARGDDVLGGDNGKDVLRGNAGDDWLAGGNGKDKLAGGGGFDILDGGRGKDRIDGGWGDDLLSGGKGRDTFVFHGRAGDDVVEDWGNGPDRMVMNLRRVDGFADLTLDDTRDGLLITSDRFDRFSVLLADATSDDFDHRDVMFV</sequence>
<dbReference type="PRINTS" id="PR00313">
    <property type="entry name" value="CABNDNGRPT"/>
</dbReference>
<dbReference type="EMBL" id="FNMZ01000001">
    <property type="protein sequence ID" value="SDW12769.1"/>
    <property type="molecule type" value="Genomic_DNA"/>
</dbReference>
<evidence type="ECO:0000256" key="1">
    <source>
        <dbReference type="ARBA" id="ARBA00004613"/>
    </source>
</evidence>
<protein>
    <submittedName>
        <fullName evidence="3">Hemolysin-type calcium-binding repeat-containing protein</fullName>
    </submittedName>
</protein>
<dbReference type="PANTHER" id="PTHR38340">
    <property type="entry name" value="S-LAYER PROTEIN"/>
    <property type="match status" value="1"/>
</dbReference>
<organism evidence="3 4">
    <name type="scientific">Albimonas donghaensis</name>
    <dbReference type="NCBI Taxonomy" id="356660"/>
    <lineage>
        <taxon>Bacteria</taxon>
        <taxon>Pseudomonadati</taxon>
        <taxon>Pseudomonadota</taxon>
        <taxon>Alphaproteobacteria</taxon>
        <taxon>Rhodobacterales</taxon>
        <taxon>Paracoccaceae</taxon>
        <taxon>Albimonas</taxon>
    </lineage>
</organism>
<dbReference type="Proteomes" id="UP000199118">
    <property type="component" value="Unassembled WGS sequence"/>
</dbReference>
<dbReference type="OrthoDB" id="9795675at2"/>
<reference evidence="3 4" key="1">
    <citation type="submission" date="2016-10" db="EMBL/GenBank/DDBJ databases">
        <authorList>
            <person name="de Groot N.N."/>
        </authorList>
    </citation>
    <scope>NUCLEOTIDE SEQUENCE [LARGE SCALE GENOMIC DNA]</scope>
    <source>
        <strain evidence="3 4">DSM 17890</strain>
    </source>
</reference>
<dbReference type="Pfam" id="PF00353">
    <property type="entry name" value="HemolysinCabind"/>
    <property type="match status" value="2"/>
</dbReference>
<dbReference type="SUPFAM" id="SSF51120">
    <property type="entry name" value="beta-Roll"/>
    <property type="match status" value="1"/>
</dbReference>
<dbReference type="PROSITE" id="PS00330">
    <property type="entry name" value="HEMOLYSIN_CALCIUM"/>
    <property type="match status" value="3"/>
</dbReference>
<dbReference type="InterPro" id="IPR050557">
    <property type="entry name" value="RTX_toxin/Mannuronan_C5-epim"/>
</dbReference>
<name>A0A1H2R266_9RHOB</name>
<keyword evidence="2" id="KW-0964">Secreted</keyword>